<evidence type="ECO:0000313" key="2">
    <source>
        <dbReference type="Proteomes" id="UP000318720"/>
    </source>
</evidence>
<proteinExistence type="predicted"/>
<gene>
    <name evidence="1" type="ORF">Sipo8835_23185</name>
</gene>
<evidence type="ECO:0000313" key="1">
    <source>
        <dbReference type="EMBL" id="TQE30529.1"/>
    </source>
</evidence>
<protein>
    <submittedName>
        <fullName evidence="1">Uncharacterized protein</fullName>
    </submittedName>
</protein>
<organism evidence="1 2">
    <name type="scientific">Streptomyces ipomoeae</name>
    <dbReference type="NCBI Taxonomy" id="103232"/>
    <lineage>
        <taxon>Bacteria</taxon>
        <taxon>Bacillati</taxon>
        <taxon>Actinomycetota</taxon>
        <taxon>Actinomycetes</taxon>
        <taxon>Kitasatosporales</taxon>
        <taxon>Streptomycetaceae</taxon>
        <taxon>Streptomyces</taxon>
    </lineage>
</organism>
<reference evidence="1 2" key="1">
    <citation type="submission" date="2019-03" db="EMBL/GenBank/DDBJ databases">
        <title>Comparative genomic analyses of the sweetpotato soil rot pathogen, Streptomyces ipomoeae.</title>
        <authorList>
            <person name="Ruschel Soares N."/>
            <person name="Badger J.H."/>
            <person name="Huguet-Tapia J.C."/>
            <person name="Clark C.A."/>
            <person name="Pettis G.S."/>
        </authorList>
    </citation>
    <scope>NUCLEOTIDE SEQUENCE [LARGE SCALE GENOMIC DNA]</scope>
    <source>
        <strain evidence="1 2">88-35</strain>
    </source>
</reference>
<comment type="caution">
    <text evidence="1">The sequence shown here is derived from an EMBL/GenBank/DDBJ whole genome shotgun (WGS) entry which is preliminary data.</text>
</comment>
<dbReference type="RefSeq" id="WP_141583554.1">
    <property type="nucleotide sequence ID" value="NZ_SPAZ01000191.1"/>
</dbReference>
<sequence length="63" mass="7188">MRTCHRFSQIRQEFEQEIGFLDNHSQVHAGKPAAKISAKYAMSTKQQMAKALSRHIVRCPECG</sequence>
<dbReference type="AlphaFoldDB" id="A0AAE8W2Q0"/>
<name>A0AAE8W2Q0_9ACTN</name>
<dbReference type="Proteomes" id="UP000318720">
    <property type="component" value="Unassembled WGS sequence"/>
</dbReference>
<dbReference type="EMBL" id="SPAZ01000191">
    <property type="protein sequence ID" value="TQE30529.1"/>
    <property type="molecule type" value="Genomic_DNA"/>
</dbReference>
<accession>A0AAE8W2Q0</accession>